<protein>
    <recommendedName>
        <fullName evidence="1">Phospholipid/glycerol acyltransferase domain-containing protein</fullName>
    </recommendedName>
</protein>
<dbReference type="KEGG" id="atm:ANT_23530"/>
<dbReference type="InterPro" id="IPR002123">
    <property type="entry name" value="Plipid/glycerol_acylTrfase"/>
</dbReference>
<evidence type="ECO:0000313" key="3">
    <source>
        <dbReference type="Proteomes" id="UP000008922"/>
    </source>
</evidence>
<dbReference type="GO" id="GO:0016746">
    <property type="term" value="F:acyltransferase activity"/>
    <property type="evidence" value="ECO:0007669"/>
    <property type="project" value="InterPro"/>
</dbReference>
<dbReference type="AlphaFoldDB" id="E8MYP3"/>
<dbReference type="eggNOG" id="COG0204">
    <property type="taxonomic scope" value="Bacteria"/>
</dbReference>
<evidence type="ECO:0000313" key="2">
    <source>
        <dbReference type="EMBL" id="BAJ64379.1"/>
    </source>
</evidence>
<dbReference type="EMBL" id="AP012029">
    <property type="protein sequence ID" value="BAJ64379.1"/>
    <property type="molecule type" value="Genomic_DNA"/>
</dbReference>
<evidence type="ECO:0000259" key="1">
    <source>
        <dbReference type="Pfam" id="PF01553"/>
    </source>
</evidence>
<dbReference type="Pfam" id="PF01553">
    <property type="entry name" value="Acyltransferase"/>
    <property type="match status" value="1"/>
</dbReference>
<dbReference type="Proteomes" id="UP000008922">
    <property type="component" value="Chromosome"/>
</dbReference>
<dbReference type="HOGENOM" id="CLU_881780_0_0_0"/>
<dbReference type="STRING" id="926569.ANT_23530"/>
<accession>E8MYP3</accession>
<dbReference type="SUPFAM" id="SSF69593">
    <property type="entry name" value="Glycerol-3-phosphate (1)-acyltransferase"/>
    <property type="match status" value="1"/>
</dbReference>
<sequence length="315" mass="35069">MKMNSKHAASLFLQSPQPSLEHLLITDVLEAIRFSKSPLLSAALTRWLTPPVREIARLARAFDEDVHRVGLHEAARRFLPQMIPLPVFKGGEDLPLQGPLLLLANHPGTIDALLVLSRVPRDDIKLVASDRPFFRALPAFSTYLIFSSRVDRLAKASVVRQAIRHLQSGGVLFLFPAGRLEPDPAREADKALQAINEWSSSIEAILSRAPSTQVQVAMVSNLITPNAMKHPFTKLQKDTYKARITAEVLQLWAQMQFKRIPPLTPQVVFSPVFSLQELQLLHESPWAAIQAIARNLIRLKSAPPFPVISPLTSIP</sequence>
<feature type="domain" description="Phospholipid/glycerol acyltransferase" evidence="1">
    <location>
        <begin position="89"/>
        <end position="179"/>
    </location>
</feature>
<gene>
    <name evidence="2" type="ordered locus">ANT_23530</name>
</gene>
<organism evidence="2 3">
    <name type="scientific">Anaerolinea thermophila (strain DSM 14523 / JCM 11388 / NBRC 100420 / UNI-1)</name>
    <dbReference type="NCBI Taxonomy" id="926569"/>
    <lineage>
        <taxon>Bacteria</taxon>
        <taxon>Bacillati</taxon>
        <taxon>Chloroflexota</taxon>
        <taxon>Anaerolineae</taxon>
        <taxon>Anaerolineales</taxon>
        <taxon>Anaerolineaceae</taxon>
        <taxon>Anaerolinea</taxon>
    </lineage>
</organism>
<proteinExistence type="predicted"/>
<name>E8MYP3_ANATU</name>
<keyword evidence="3" id="KW-1185">Reference proteome</keyword>
<reference evidence="2 3" key="1">
    <citation type="submission" date="2010-12" db="EMBL/GenBank/DDBJ databases">
        <title>Whole genome sequence of Anaerolinea thermophila UNI-1.</title>
        <authorList>
            <person name="Narita-Yamada S."/>
            <person name="Kishi E."/>
            <person name="Watanabe Y."/>
            <person name="Takasaki K."/>
            <person name="Ankai A."/>
            <person name="Oguchi A."/>
            <person name="Fukui S."/>
            <person name="Takahashi M."/>
            <person name="Yashiro I."/>
            <person name="Hosoyama A."/>
            <person name="Sekiguchi Y."/>
            <person name="Hanada S."/>
            <person name="Fujita N."/>
        </authorList>
    </citation>
    <scope>NUCLEOTIDE SEQUENCE [LARGE SCALE GENOMIC DNA]</scope>
    <source>
        <strain evidence="3">DSM 14523 / JCM 11388 / NBRC 100420 / UNI-1</strain>
    </source>
</reference>
<dbReference type="InParanoid" id="E8MYP3"/>